<dbReference type="PANTHER" id="PTHR45136">
    <property type="entry name" value="ABC TRANSPORTER DOMAIN-CONTAINING PROTEIN"/>
    <property type="match status" value="1"/>
</dbReference>
<keyword evidence="10" id="KW-1185">Reference proteome</keyword>
<sequence>MSWYGSRLVMYHGGKGGTIFAVGAFITIGGLALGSGFLNLRYFYEASSVGERMMEVINRVPAIDLDCMEGGEILASVSGDVEFKNLIFSYPSRPDNVILQEFSLKIPTGKTIALVGASSSGKG</sequence>
<dbReference type="SUPFAM" id="SSF52540">
    <property type="entry name" value="P-loop containing nucleoside triphosphate hydrolases"/>
    <property type="match status" value="1"/>
</dbReference>
<proteinExistence type="inferred from homology"/>
<evidence type="ECO:0000256" key="5">
    <source>
        <dbReference type="ARBA" id="ARBA00022989"/>
    </source>
</evidence>
<evidence type="ECO:0000256" key="3">
    <source>
        <dbReference type="ARBA" id="ARBA00022692"/>
    </source>
</evidence>
<comment type="similarity">
    <text evidence="1">Belongs to the ABC transporter superfamily. ABCB family. Multidrug resistance exporter (TC 3.A.1.201) subfamily.</text>
</comment>
<dbReference type="InterPro" id="IPR027417">
    <property type="entry name" value="P-loop_NTPase"/>
</dbReference>
<evidence type="ECO:0000256" key="2">
    <source>
        <dbReference type="ARBA" id="ARBA00022448"/>
    </source>
</evidence>
<reference evidence="9" key="1">
    <citation type="journal article" date="2023" name="Plant J.">
        <title>The genome of the king protea, Protea cynaroides.</title>
        <authorList>
            <person name="Chang J."/>
            <person name="Duong T.A."/>
            <person name="Schoeman C."/>
            <person name="Ma X."/>
            <person name="Roodt D."/>
            <person name="Barker N."/>
            <person name="Li Z."/>
            <person name="Van de Peer Y."/>
            <person name="Mizrachi E."/>
        </authorList>
    </citation>
    <scope>NUCLEOTIDE SEQUENCE</scope>
    <source>
        <tissue evidence="9">Young leaves</tissue>
    </source>
</reference>
<keyword evidence="4" id="KW-0677">Repeat</keyword>
<protein>
    <submittedName>
        <fullName evidence="9">Uncharacterized protein</fullName>
    </submittedName>
</protein>
<gene>
    <name evidence="9" type="ORF">NE237_030224</name>
</gene>
<evidence type="ECO:0000256" key="8">
    <source>
        <dbReference type="SAM" id="Phobius"/>
    </source>
</evidence>
<keyword evidence="5 8" id="KW-1133">Transmembrane helix</keyword>
<dbReference type="GO" id="GO:0005524">
    <property type="term" value="F:ATP binding"/>
    <property type="evidence" value="ECO:0007669"/>
    <property type="project" value="InterPro"/>
</dbReference>
<dbReference type="Proteomes" id="UP001141806">
    <property type="component" value="Unassembled WGS sequence"/>
</dbReference>
<dbReference type="GO" id="GO:0016020">
    <property type="term" value="C:membrane"/>
    <property type="evidence" value="ECO:0007669"/>
    <property type="project" value="InterPro"/>
</dbReference>
<evidence type="ECO:0000256" key="6">
    <source>
        <dbReference type="ARBA" id="ARBA00023136"/>
    </source>
</evidence>
<evidence type="ECO:0000313" key="10">
    <source>
        <dbReference type="Proteomes" id="UP001141806"/>
    </source>
</evidence>
<keyword evidence="7" id="KW-0325">Glycoprotein</keyword>
<dbReference type="Gene3D" id="1.20.1560.10">
    <property type="entry name" value="ABC transporter type 1, transmembrane domain"/>
    <property type="match status" value="1"/>
</dbReference>
<accession>A0A9Q0GSM2</accession>
<keyword evidence="2" id="KW-0813">Transport</keyword>
<keyword evidence="3 8" id="KW-0812">Transmembrane</keyword>
<dbReference type="AlphaFoldDB" id="A0A9Q0GSM2"/>
<feature type="transmembrane region" description="Helical" evidence="8">
    <location>
        <begin position="20"/>
        <end position="44"/>
    </location>
</feature>
<dbReference type="InterPro" id="IPR036640">
    <property type="entry name" value="ABC1_TM_sf"/>
</dbReference>
<dbReference type="EMBL" id="JAMYWD010000012">
    <property type="protein sequence ID" value="KAJ4953392.1"/>
    <property type="molecule type" value="Genomic_DNA"/>
</dbReference>
<keyword evidence="6 8" id="KW-0472">Membrane</keyword>
<name>A0A9Q0GSM2_9MAGN</name>
<dbReference type="PANTHER" id="PTHR45136:SF2">
    <property type="entry name" value="ABC TRANSPORTER DOMAIN-CONTAINING PROTEIN"/>
    <property type="match status" value="1"/>
</dbReference>
<dbReference type="Gene3D" id="3.40.50.300">
    <property type="entry name" value="P-loop containing nucleotide triphosphate hydrolases"/>
    <property type="match status" value="1"/>
</dbReference>
<dbReference type="OrthoDB" id="6500128at2759"/>
<evidence type="ECO:0000256" key="1">
    <source>
        <dbReference type="ARBA" id="ARBA00007577"/>
    </source>
</evidence>
<evidence type="ECO:0000256" key="4">
    <source>
        <dbReference type="ARBA" id="ARBA00022737"/>
    </source>
</evidence>
<evidence type="ECO:0000256" key="7">
    <source>
        <dbReference type="ARBA" id="ARBA00023180"/>
    </source>
</evidence>
<comment type="caution">
    <text evidence="9">The sequence shown here is derived from an EMBL/GenBank/DDBJ whole genome shotgun (WGS) entry which is preliminary data.</text>
</comment>
<organism evidence="9 10">
    <name type="scientific">Protea cynaroides</name>
    <dbReference type="NCBI Taxonomy" id="273540"/>
    <lineage>
        <taxon>Eukaryota</taxon>
        <taxon>Viridiplantae</taxon>
        <taxon>Streptophyta</taxon>
        <taxon>Embryophyta</taxon>
        <taxon>Tracheophyta</taxon>
        <taxon>Spermatophyta</taxon>
        <taxon>Magnoliopsida</taxon>
        <taxon>Proteales</taxon>
        <taxon>Proteaceae</taxon>
        <taxon>Protea</taxon>
    </lineage>
</organism>
<evidence type="ECO:0000313" key="9">
    <source>
        <dbReference type="EMBL" id="KAJ4953392.1"/>
    </source>
</evidence>